<keyword evidence="6" id="KW-1185">Reference proteome</keyword>
<proteinExistence type="inferred from homology"/>
<feature type="transmembrane region" description="Helical" evidence="2">
    <location>
        <begin position="76"/>
        <end position="94"/>
    </location>
</feature>
<organism evidence="5 6">
    <name type="scientific">Microbispora corallina</name>
    <dbReference type="NCBI Taxonomy" id="83302"/>
    <lineage>
        <taxon>Bacteria</taxon>
        <taxon>Bacillati</taxon>
        <taxon>Actinomycetota</taxon>
        <taxon>Actinomycetes</taxon>
        <taxon>Streptosporangiales</taxon>
        <taxon>Streptosporangiaceae</taxon>
        <taxon>Microbispora</taxon>
    </lineage>
</organism>
<evidence type="ECO:0000256" key="2">
    <source>
        <dbReference type="SAM" id="Phobius"/>
    </source>
</evidence>
<evidence type="ECO:0000259" key="4">
    <source>
        <dbReference type="Pfam" id="PF01478"/>
    </source>
</evidence>
<keyword evidence="2" id="KW-0472">Membrane</keyword>
<evidence type="ECO:0000256" key="3">
    <source>
        <dbReference type="SAM" id="SignalP"/>
    </source>
</evidence>
<name>A0ABQ4FU57_9ACTN</name>
<gene>
    <name evidence="5" type="ORF">Mco01_13660</name>
</gene>
<dbReference type="InterPro" id="IPR050882">
    <property type="entry name" value="Prepilin_peptidase/N-MTase"/>
</dbReference>
<keyword evidence="2" id="KW-0812">Transmembrane</keyword>
<comment type="similarity">
    <text evidence="1">Belongs to the peptidase A24 family.</text>
</comment>
<accession>A0ABQ4FU57</accession>
<evidence type="ECO:0000313" key="5">
    <source>
        <dbReference type="EMBL" id="GIH38366.1"/>
    </source>
</evidence>
<evidence type="ECO:0000313" key="6">
    <source>
        <dbReference type="Proteomes" id="UP000603904"/>
    </source>
</evidence>
<dbReference type="PANTHER" id="PTHR30487">
    <property type="entry name" value="TYPE 4 PREPILIN-LIKE PROTEINS LEADER PEPTIDE-PROCESSING ENZYME"/>
    <property type="match status" value="1"/>
</dbReference>
<feature type="chain" id="PRO_5046377870" description="Prepilin type IV endopeptidase peptidase domain-containing protein" evidence="3">
    <location>
        <begin position="24"/>
        <end position="221"/>
    </location>
</feature>
<feature type="transmembrane region" description="Helical" evidence="2">
    <location>
        <begin position="124"/>
        <end position="143"/>
    </location>
</feature>
<keyword evidence="2" id="KW-1133">Transmembrane helix</keyword>
<evidence type="ECO:0000256" key="1">
    <source>
        <dbReference type="ARBA" id="ARBA00005801"/>
    </source>
</evidence>
<keyword evidence="3" id="KW-0732">Signal</keyword>
<dbReference type="Proteomes" id="UP000603904">
    <property type="component" value="Unassembled WGS sequence"/>
</dbReference>
<dbReference type="RefSeq" id="WP_204055965.1">
    <property type="nucleotide sequence ID" value="NZ_BAAAGP010000005.1"/>
</dbReference>
<feature type="transmembrane region" description="Helical" evidence="2">
    <location>
        <begin position="201"/>
        <end position="219"/>
    </location>
</feature>
<feature type="domain" description="Prepilin type IV endopeptidase peptidase" evidence="4">
    <location>
        <begin position="86"/>
        <end position="187"/>
    </location>
</feature>
<protein>
    <recommendedName>
        <fullName evidence="4">Prepilin type IV endopeptidase peptidase domain-containing protein</fullName>
    </recommendedName>
</protein>
<comment type="caution">
    <text evidence="5">The sequence shown here is derived from an EMBL/GenBank/DDBJ whole genome shotgun (WGS) entry which is preliminary data.</text>
</comment>
<feature type="transmembrane region" description="Helical" evidence="2">
    <location>
        <begin position="155"/>
        <end position="181"/>
    </location>
</feature>
<dbReference type="EMBL" id="BOOC01000003">
    <property type="protein sequence ID" value="GIH38366.1"/>
    <property type="molecule type" value="Genomic_DNA"/>
</dbReference>
<dbReference type="Gene3D" id="1.20.120.1220">
    <property type="match status" value="1"/>
</dbReference>
<reference evidence="5 6" key="1">
    <citation type="submission" date="2021-01" db="EMBL/GenBank/DDBJ databases">
        <title>Whole genome shotgun sequence of Microbispora corallina NBRC 16416.</title>
        <authorList>
            <person name="Komaki H."/>
            <person name="Tamura T."/>
        </authorList>
    </citation>
    <scope>NUCLEOTIDE SEQUENCE [LARGE SCALE GENOMIC DNA]</scope>
    <source>
        <strain evidence="5 6">NBRC 16416</strain>
    </source>
</reference>
<dbReference type="InterPro" id="IPR000045">
    <property type="entry name" value="Prepilin_IV_endopep_pep"/>
</dbReference>
<dbReference type="PANTHER" id="PTHR30487:SF0">
    <property type="entry name" value="PREPILIN LEADER PEPTIDASE_N-METHYLTRANSFERASE-RELATED"/>
    <property type="match status" value="1"/>
</dbReference>
<feature type="signal peptide" evidence="3">
    <location>
        <begin position="1"/>
        <end position="23"/>
    </location>
</feature>
<sequence length="221" mass="22073">MAFLIVAAVVLGLVAGSYARAFAAGFGADPGDHRREAADALRAAAATVPLPRPPYLVEGATAAAAGLVAWRVPGGWVLAAWFCAVAAGAALAVIDVRTWRLPDAVTLPAYPVVLALLAPSGRFLTALACGCVLGALYAVLWFIRPTGLGLGDVKLAGLVGLLTGAVGVQAAVVAGIGGYVLGAVYAVGLLLTGRGTRTSEFPFGPFMLAGALAGVLLPVQG</sequence>
<dbReference type="Pfam" id="PF01478">
    <property type="entry name" value="Peptidase_A24"/>
    <property type="match status" value="1"/>
</dbReference>